<dbReference type="EMBL" id="VDLV01000064">
    <property type="protein sequence ID" value="MBA1381609.1"/>
    <property type="molecule type" value="Genomic_DNA"/>
</dbReference>
<comment type="caution">
    <text evidence="1">The sequence shown here is derived from an EMBL/GenBank/DDBJ whole genome shotgun (WGS) entry which is preliminary data.</text>
</comment>
<protein>
    <submittedName>
        <fullName evidence="1">Uncharacterized protein</fullName>
    </submittedName>
</protein>
<gene>
    <name evidence="1" type="ORF">FHK92_28120</name>
</gene>
<dbReference type="AlphaFoldDB" id="A0A7V8UHB0"/>
<organism evidence="1 2">
    <name type="scientific">Pseudomonas brassicacearum subsp. neoaurantiaca</name>
    <dbReference type="NCBI Taxonomy" id="494916"/>
    <lineage>
        <taxon>Bacteria</taxon>
        <taxon>Pseudomonadati</taxon>
        <taxon>Pseudomonadota</taxon>
        <taxon>Gammaproteobacteria</taxon>
        <taxon>Pseudomonadales</taxon>
        <taxon>Pseudomonadaceae</taxon>
        <taxon>Pseudomonas</taxon>
    </lineage>
</organism>
<proteinExistence type="predicted"/>
<evidence type="ECO:0000313" key="2">
    <source>
        <dbReference type="Proteomes" id="UP000572407"/>
    </source>
</evidence>
<reference evidence="1 2" key="1">
    <citation type="submission" date="2019-06" db="EMBL/GenBank/DDBJ databases">
        <title>Analysis of the biodiversity of Brassica napus bacterial endophytes for the selection of potential efficient biofertilizers for rapeseed crops.</title>
        <authorList>
            <person name="Jimenez-Gomez A."/>
            <person name="Saati-Santamaria Z."/>
            <person name="Menendez E."/>
            <person name="Rivas R."/>
            <person name="Mateos P.F."/>
            <person name="Velazquez E."/>
            <person name="Garcia-Fraile P."/>
        </authorList>
    </citation>
    <scope>NUCLEOTIDE SEQUENCE [LARGE SCALE GENOMIC DNA]</scope>
    <source>
        <strain evidence="1 2">CDVBN10</strain>
    </source>
</reference>
<dbReference type="Proteomes" id="UP000572407">
    <property type="component" value="Unassembled WGS sequence"/>
</dbReference>
<name>A0A7V8UHB0_9PSED</name>
<evidence type="ECO:0000313" key="1">
    <source>
        <dbReference type="EMBL" id="MBA1381609.1"/>
    </source>
</evidence>
<sequence length="62" mass="6464">MIDDSDAEVGATLIKTVGASLLAIAVYQSTTFLTDPPLSRASSLPQGFVLPGTYCRCLVCSV</sequence>
<accession>A0A7V8UHB0</accession>